<reference evidence="1" key="1">
    <citation type="submission" date="2014-07" db="EMBL/GenBank/DDBJ databases">
        <title>Identification of a novel salt tolerance gene in wild soybean by whole-genome sequencing.</title>
        <authorList>
            <person name="Lam H.-M."/>
            <person name="Qi X."/>
            <person name="Li M.-W."/>
            <person name="Liu X."/>
            <person name="Xie M."/>
            <person name="Ni M."/>
            <person name="Xu X."/>
        </authorList>
    </citation>
    <scope>NUCLEOTIDE SEQUENCE [LARGE SCALE GENOMIC DNA]</scope>
    <source>
        <tissue evidence="1">Root</tissue>
    </source>
</reference>
<dbReference type="EMBL" id="KN641289">
    <property type="protein sequence ID" value="KHN46353.1"/>
    <property type="molecule type" value="Genomic_DNA"/>
</dbReference>
<accession>A0A0B2SNG1</accession>
<proteinExistence type="predicted"/>
<dbReference type="Proteomes" id="UP000053555">
    <property type="component" value="Unassembled WGS sequence"/>
</dbReference>
<sequence>MRCTTALLIDVDDINSSSPDGSSPSLASKINLRAEMPVVLVECIDLVKFVFPMNKCEDCYSSFQCSGANT</sequence>
<evidence type="ECO:0000313" key="1">
    <source>
        <dbReference type="EMBL" id="KHN46353.1"/>
    </source>
</evidence>
<dbReference type="AlphaFoldDB" id="A0A0B2SNG1"/>
<protein>
    <submittedName>
        <fullName evidence="1">Uncharacterized protein</fullName>
    </submittedName>
</protein>
<name>A0A0B2SNG1_GLYSO</name>
<organism evidence="1">
    <name type="scientific">Glycine soja</name>
    <name type="common">Wild soybean</name>
    <dbReference type="NCBI Taxonomy" id="3848"/>
    <lineage>
        <taxon>Eukaryota</taxon>
        <taxon>Viridiplantae</taxon>
        <taxon>Streptophyta</taxon>
        <taxon>Embryophyta</taxon>
        <taxon>Tracheophyta</taxon>
        <taxon>Spermatophyta</taxon>
        <taxon>Magnoliopsida</taxon>
        <taxon>eudicotyledons</taxon>
        <taxon>Gunneridae</taxon>
        <taxon>Pentapetalae</taxon>
        <taxon>rosids</taxon>
        <taxon>fabids</taxon>
        <taxon>Fabales</taxon>
        <taxon>Fabaceae</taxon>
        <taxon>Papilionoideae</taxon>
        <taxon>50 kb inversion clade</taxon>
        <taxon>NPAAA clade</taxon>
        <taxon>indigoferoid/millettioid clade</taxon>
        <taxon>Phaseoleae</taxon>
        <taxon>Glycine</taxon>
        <taxon>Glycine subgen. Soja</taxon>
    </lineage>
</organism>
<gene>
    <name evidence="1" type="ORF">glysoja_036431</name>
</gene>